<name>A0A4U2E1Z1_9VIBR</name>
<dbReference type="Proteomes" id="UP000305840">
    <property type="component" value="Unassembled WGS sequence"/>
</dbReference>
<comment type="caution">
    <text evidence="3">The sequence shown here is derived from an EMBL/GenBank/DDBJ whole genome shotgun (WGS) entry which is preliminary data.</text>
</comment>
<proteinExistence type="inferred from homology"/>
<dbReference type="EC" id="5.3.2.8" evidence="3"/>
<comment type="similarity">
    <text evidence="1">Belongs to the PrpF family.</text>
</comment>
<gene>
    <name evidence="3" type="ORF">FCV91_03175</name>
</gene>
<dbReference type="NCBIfam" id="NF033377">
    <property type="entry name" value="OMA_tautomer"/>
    <property type="match status" value="1"/>
</dbReference>
<sequence length="354" mass="37482">MNENISCMLIRGGTSKGAYFLASDLPESEQERDDLLVRIMGSGEGQQINGIGGGTSLTSKVAIVSKSEQEGTDLDYLFAQVAVDKKEVDTKPSCGNILSGIVAFASENNLVKLSSPSTMLRVRNINTNTIIEVSAESPNGHLRYDGDVRVDGVPGTGSPVLLNFLDVGGSKTGKLFPTGNVRDQVEGVEVSCLDAAVPMVHINAKDFGLAGNETKQQLDDNAELLERIESIRLSAGRLMGMGDVTGSVVPKVSLLSPPTQDGHITSRYFVPQNCHASHAVTGGICVAAACMIPGTVAHEVCQGINSETVVIEHPSGQIQVNIKVEPGEIEPAVRQAALVRTARPLFKGQVYPTF</sequence>
<dbReference type="InterPro" id="IPR007400">
    <property type="entry name" value="PrpF-like"/>
</dbReference>
<keyword evidence="2 3" id="KW-0413">Isomerase</keyword>
<dbReference type="EMBL" id="SYVO01000006">
    <property type="protein sequence ID" value="TKG12621.1"/>
    <property type="molecule type" value="Genomic_DNA"/>
</dbReference>
<accession>A0A4U2E1Z1</accession>
<evidence type="ECO:0000313" key="4">
    <source>
        <dbReference type="Proteomes" id="UP000305840"/>
    </source>
</evidence>
<organism evidence="3 4">
    <name type="scientific">Vibrio lentus</name>
    <dbReference type="NCBI Taxonomy" id="136468"/>
    <lineage>
        <taxon>Bacteria</taxon>
        <taxon>Pseudomonadati</taxon>
        <taxon>Pseudomonadota</taxon>
        <taxon>Gammaproteobacteria</taxon>
        <taxon>Vibrionales</taxon>
        <taxon>Vibrionaceae</taxon>
        <taxon>Vibrio</taxon>
    </lineage>
</organism>
<dbReference type="PANTHER" id="PTHR43709">
    <property type="entry name" value="ACONITATE ISOMERASE-RELATED"/>
    <property type="match status" value="1"/>
</dbReference>
<evidence type="ECO:0000256" key="1">
    <source>
        <dbReference type="ARBA" id="ARBA00007673"/>
    </source>
</evidence>
<evidence type="ECO:0000313" key="3">
    <source>
        <dbReference type="EMBL" id="TKG12621.1"/>
    </source>
</evidence>
<dbReference type="PANTHER" id="PTHR43709:SF3">
    <property type="entry name" value="ISOMERASE YBHH-RELATED"/>
    <property type="match status" value="1"/>
</dbReference>
<dbReference type="Pfam" id="PF04303">
    <property type="entry name" value="PrpF"/>
    <property type="match status" value="1"/>
</dbReference>
<reference evidence="3 4" key="1">
    <citation type="submission" date="2019-04" db="EMBL/GenBank/DDBJ databases">
        <title>A reverse ecology approach based on a biological definition of microbial populations.</title>
        <authorList>
            <person name="Arevalo P."/>
            <person name="Vaninsberghe D."/>
            <person name="Elsherbini J."/>
            <person name="Gore J."/>
            <person name="Polz M."/>
        </authorList>
    </citation>
    <scope>NUCLEOTIDE SEQUENCE [LARGE SCALE GENOMIC DNA]</scope>
    <source>
        <strain evidence="3 4">10N.222.48.A1</strain>
    </source>
</reference>
<dbReference type="SUPFAM" id="SSF54506">
    <property type="entry name" value="Diaminopimelate epimerase-like"/>
    <property type="match status" value="2"/>
</dbReference>
<protein>
    <submittedName>
        <fullName evidence="3">4-oxalomesaconate tautomerase</fullName>
        <ecNumber evidence="3">5.3.2.8</ecNumber>
    </submittedName>
</protein>
<dbReference type="GO" id="GO:0016853">
    <property type="term" value="F:isomerase activity"/>
    <property type="evidence" value="ECO:0007669"/>
    <property type="project" value="UniProtKB-KW"/>
</dbReference>
<dbReference type="AlphaFoldDB" id="A0A4U2E1Z1"/>
<evidence type="ECO:0000256" key="2">
    <source>
        <dbReference type="ARBA" id="ARBA00023235"/>
    </source>
</evidence>
<dbReference type="RefSeq" id="WP_099167052.1">
    <property type="nucleotide sequence ID" value="NZ_JAJGZO010000012.1"/>
</dbReference>
<dbReference type="InterPro" id="IPR047687">
    <property type="entry name" value="OMA_tautomer-like"/>
</dbReference>
<dbReference type="Gene3D" id="3.10.310.10">
    <property type="entry name" value="Diaminopimelate Epimerase, Chain A, domain 1"/>
    <property type="match status" value="2"/>
</dbReference>